<dbReference type="EMBL" id="WTYM01000031">
    <property type="protein sequence ID" value="MXO58921.1"/>
    <property type="molecule type" value="Genomic_DNA"/>
</dbReference>
<evidence type="ECO:0000256" key="1">
    <source>
        <dbReference type="SAM" id="Phobius"/>
    </source>
</evidence>
<evidence type="ECO:0008006" key="4">
    <source>
        <dbReference type="Google" id="ProtNLM"/>
    </source>
</evidence>
<protein>
    <recommendedName>
        <fullName evidence="4">Transmembrane anchor protein</fullName>
    </recommendedName>
</protein>
<reference evidence="2 3" key="1">
    <citation type="submission" date="2019-12" db="EMBL/GenBank/DDBJ databases">
        <title>Genomic-based taxomic classification of the family Erythrobacteraceae.</title>
        <authorList>
            <person name="Xu L."/>
        </authorList>
    </citation>
    <scope>NUCLEOTIDE SEQUENCE [LARGE SCALE GENOMIC DNA]</scope>
    <source>
        <strain evidence="2 3">MCCC 1K01500</strain>
    </source>
</reference>
<dbReference type="Proteomes" id="UP000433652">
    <property type="component" value="Unassembled WGS sequence"/>
</dbReference>
<keyword evidence="1" id="KW-0812">Transmembrane</keyword>
<feature type="transmembrane region" description="Helical" evidence="1">
    <location>
        <begin position="12"/>
        <end position="31"/>
    </location>
</feature>
<accession>A0A6I4SSG2</accession>
<dbReference type="OrthoDB" id="952847at2"/>
<proteinExistence type="predicted"/>
<dbReference type="AlphaFoldDB" id="A0A6I4SSG2"/>
<sequence length="203" mass="21835">MTEAAPSRKKVIIGGAVAVIVAAAIVVVFVMPAEFGKDPTGLGKALGLSVLSEEPENIYLERGKKRVGVLAPLEGDIARPDDVYTLELGPFESGEFKYTLAEGDKMRFEWAATGPVDYDMHSHPFEGGVDLTESYSIEKAPSQSGVYTAQFSGIHGWYWQNRTTDNVTVMLKAAGPMTESTVFSKAGEYPRALVPPAASDDES</sequence>
<dbReference type="RefSeq" id="WP_159792878.1">
    <property type="nucleotide sequence ID" value="NZ_WTYM01000031.1"/>
</dbReference>
<evidence type="ECO:0000313" key="2">
    <source>
        <dbReference type="EMBL" id="MXO58921.1"/>
    </source>
</evidence>
<name>A0A6I4SSG2_9SPHN</name>
<comment type="caution">
    <text evidence="2">The sequence shown here is derived from an EMBL/GenBank/DDBJ whole genome shotgun (WGS) entry which is preliminary data.</text>
</comment>
<keyword evidence="1" id="KW-1133">Transmembrane helix</keyword>
<organism evidence="2 3">
    <name type="scientific">Croceibacterium salegens</name>
    <dbReference type="NCBI Taxonomy" id="1737568"/>
    <lineage>
        <taxon>Bacteria</taxon>
        <taxon>Pseudomonadati</taxon>
        <taxon>Pseudomonadota</taxon>
        <taxon>Alphaproteobacteria</taxon>
        <taxon>Sphingomonadales</taxon>
        <taxon>Erythrobacteraceae</taxon>
        <taxon>Croceibacterium</taxon>
    </lineage>
</organism>
<keyword evidence="1" id="KW-0472">Membrane</keyword>
<keyword evidence="3" id="KW-1185">Reference proteome</keyword>
<evidence type="ECO:0000313" key="3">
    <source>
        <dbReference type="Proteomes" id="UP000433652"/>
    </source>
</evidence>
<gene>
    <name evidence="2" type="ORF">GRI89_05135</name>
</gene>